<evidence type="ECO:0000313" key="4">
    <source>
        <dbReference type="EMBL" id="AUN30363.1"/>
    </source>
</evidence>
<dbReference type="EMBL" id="CP025611">
    <property type="protein sequence ID" value="AUN30363.1"/>
    <property type="molecule type" value="Genomic_DNA"/>
</dbReference>
<dbReference type="GO" id="GO:0004016">
    <property type="term" value="F:adenylate cyclase activity"/>
    <property type="evidence" value="ECO:0007669"/>
    <property type="project" value="UniProtKB-ARBA"/>
</dbReference>
<dbReference type="AlphaFoldDB" id="A0A2K9NB27"/>
<dbReference type="InterPro" id="IPR050697">
    <property type="entry name" value="Adenylyl/Guanylyl_Cyclase_3/4"/>
</dbReference>
<dbReference type="PANTHER" id="PTHR43081:SF1">
    <property type="entry name" value="ADENYLATE CYCLASE, TERMINAL-DIFFERENTIATION SPECIFIC"/>
    <property type="match status" value="1"/>
</dbReference>
<dbReference type="PROSITE" id="PS50125">
    <property type="entry name" value="GUANYLATE_CYCLASE_2"/>
    <property type="match status" value="1"/>
</dbReference>
<dbReference type="Gene3D" id="6.10.340.10">
    <property type="match status" value="1"/>
</dbReference>
<reference evidence="4 5" key="1">
    <citation type="submission" date="2017-12" db="EMBL/GenBank/DDBJ databases">
        <title>Genomes of bacteria within cyanobacterial aggregates.</title>
        <authorList>
            <person name="Cai H."/>
        </authorList>
    </citation>
    <scope>NUCLEOTIDE SEQUENCE [LARGE SCALE GENOMIC DNA]</scope>
    <source>
        <strain evidence="4 5">TH16</strain>
    </source>
</reference>
<feature type="domain" description="HAMP" evidence="3">
    <location>
        <begin position="370"/>
        <end position="424"/>
    </location>
</feature>
<dbReference type="GO" id="GO:0009190">
    <property type="term" value="P:cyclic nucleotide biosynthetic process"/>
    <property type="evidence" value="ECO:0007669"/>
    <property type="project" value="InterPro"/>
</dbReference>
<dbReference type="SUPFAM" id="SSF55073">
    <property type="entry name" value="Nucleotide cyclase"/>
    <property type="match status" value="1"/>
</dbReference>
<dbReference type="KEGG" id="ncb:C0V82_09065"/>
<dbReference type="InterPro" id="IPR003660">
    <property type="entry name" value="HAMP_dom"/>
</dbReference>
<accession>A0A2K9NB27</accession>
<dbReference type="GO" id="GO:0016020">
    <property type="term" value="C:membrane"/>
    <property type="evidence" value="ECO:0007669"/>
    <property type="project" value="InterPro"/>
</dbReference>
<name>A0A2K9NB27_9PROT</name>
<dbReference type="PROSITE" id="PS50885">
    <property type="entry name" value="HAMP"/>
    <property type="match status" value="1"/>
</dbReference>
<evidence type="ECO:0000313" key="5">
    <source>
        <dbReference type="Proteomes" id="UP000234752"/>
    </source>
</evidence>
<dbReference type="InterPro" id="IPR001054">
    <property type="entry name" value="A/G_cyclase"/>
</dbReference>
<protein>
    <submittedName>
        <fullName evidence="4">Adenylate/guanylate cyclase domain-containing protein</fullName>
    </submittedName>
</protein>
<dbReference type="GO" id="GO:0035556">
    <property type="term" value="P:intracellular signal transduction"/>
    <property type="evidence" value="ECO:0007669"/>
    <property type="project" value="InterPro"/>
</dbReference>
<dbReference type="Pfam" id="PF00211">
    <property type="entry name" value="Guanylate_cyc"/>
    <property type="match status" value="1"/>
</dbReference>
<dbReference type="PANTHER" id="PTHR43081">
    <property type="entry name" value="ADENYLATE CYCLASE, TERMINAL-DIFFERENTIATION SPECIFIC-RELATED"/>
    <property type="match status" value="1"/>
</dbReference>
<sequence length="641" mass="69824">MKTMLTLPGCEETTARKGRWRLPITLVLTLGFGGLMLVAVASVFWLGVQTSGRNTYNLLADKAELAMNMVEARVRAQLDPARNQVDYLTNLLAMGQVSIQDQDRIETLTRGALAATPQVAGIGVLRAEDGRMLGATRMVNTESAFSMDKPADAAEILADVLKTGSAHWLDPIWADEIATTVMPVQGPLRKDGQFIGAVASVVGFNGLSRFLRDADKGMENDISAFILFDDHYVLAHPALAERKFDFSKVTGRPPLPTLEEVGDPVAASIWSVVGPDGVGTKLAKWNEGKKVDTRVHERRSDVQFRQAEVDGVSYFYLLRSISDYGEHPFTLVAVMREEDVDREIERFQHLLVVGFSILIGSVLAAMIVGKMISRRIRLLSGAAVALRDLDFQNVPRLPDSRFREVADAAAAFNAMISGLRWFETYVPKSLVLRLIRRDGAQAEIPSEEREVTVLFTDIKGFSAMAEKMSPQETADWLNRHFTRIAACIEAEGGTVDKFIGDAVMAFWGAPDEQPDHAARALRAAHAIAQVVAEEAEEARVAGRPPVCLRVGVHSGPVIVGNIGAATRINYTIVGDTVNTAARLEALGGEMMGDECYVVLVSDDTVRAAGNCTIDMPLAPIGAFSLRGRVALVDVWRLIVPS</sequence>
<dbReference type="Gene3D" id="3.30.70.1230">
    <property type="entry name" value="Nucleotide cyclase"/>
    <property type="match status" value="1"/>
</dbReference>
<evidence type="ECO:0000259" key="2">
    <source>
        <dbReference type="PROSITE" id="PS50125"/>
    </source>
</evidence>
<dbReference type="CDD" id="cd07302">
    <property type="entry name" value="CHD"/>
    <property type="match status" value="1"/>
</dbReference>
<organism evidence="4 5">
    <name type="scientific">Niveispirillum cyanobacteriorum</name>
    <dbReference type="NCBI Taxonomy" id="1612173"/>
    <lineage>
        <taxon>Bacteria</taxon>
        <taxon>Pseudomonadati</taxon>
        <taxon>Pseudomonadota</taxon>
        <taxon>Alphaproteobacteria</taxon>
        <taxon>Rhodospirillales</taxon>
        <taxon>Azospirillaceae</taxon>
        <taxon>Niveispirillum</taxon>
    </lineage>
</organism>
<feature type="transmembrane region" description="Helical" evidence="1">
    <location>
        <begin position="26"/>
        <end position="48"/>
    </location>
</feature>
<feature type="transmembrane region" description="Helical" evidence="1">
    <location>
        <begin position="350"/>
        <end position="369"/>
    </location>
</feature>
<keyword evidence="5" id="KW-1185">Reference proteome</keyword>
<keyword evidence="1" id="KW-0472">Membrane</keyword>
<gene>
    <name evidence="4" type="ORF">C0V82_09065</name>
</gene>
<keyword evidence="1" id="KW-1133">Transmembrane helix</keyword>
<dbReference type="Proteomes" id="UP000234752">
    <property type="component" value="Chromosome eg_1"/>
</dbReference>
<feature type="domain" description="Guanylate cyclase" evidence="2">
    <location>
        <begin position="452"/>
        <end position="584"/>
    </location>
</feature>
<evidence type="ECO:0000259" key="3">
    <source>
        <dbReference type="PROSITE" id="PS50885"/>
    </source>
</evidence>
<evidence type="ECO:0000256" key="1">
    <source>
        <dbReference type="SAM" id="Phobius"/>
    </source>
</evidence>
<dbReference type="InterPro" id="IPR029787">
    <property type="entry name" value="Nucleotide_cyclase"/>
</dbReference>
<dbReference type="SMART" id="SM00044">
    <property type="entry name" value="CYCc"/>
    <property type="match status" value="1"/>
</dbReference>
<keyword evidence="1" id="KW-0812">Transmembrane</keyword>
<proteinExistence type="predicted"/>